<dbReference type="PIRSF" id="PIRSF000337">
    <property type="entry name" value="NTA_MOA"/>
    <property type="match status" value="1"/>
</dbReference>
<feature type="binding site" evidence="6">
    <location>
        <position position="218"/>
    </location>
    <ligand>
        <name>FMN</name>
        <dbReference type="ChEBI" id="CHEBI:58210"/>
    </ligand>
</feature>
<evidence type="ECO:0000256" key="3">
    <source>
        <dbReference type="ARBA" id="ARBA00023002"/>
    </source>
</evidence>
<dbReference type="AlphaFoldDB" id="A0A0F5QB78"/>
<dbReference type="RefSeq" id="WP_046139259.1">
    <property type="nucleotide sequence ID" value="NZ_LANJ01000016.1"/>
</dbReference>
<feature type="binding site" evidence="6">
    <location>
        <position position="93"/>
    </location>
    <ligand>
        <name>FMN</name>
        <dbReference type="ChEBI" id="CHEBI:58210"/>
    </ligand>
</feature>
<dbReference type="Proteomes" id="UP000033411">
    <property type="component" value="Unassembled WGS sequence"/>
</dbReference>
<feature type="binding site" evidence="6">
    <location>
        <position position="147"/>
    </location>
    <ligand>
        <name>FMN</name>
        <dbReference type="ChEBI" id="CHEBI:58210"/>
    </ligand>
</feature>
<dbReference type="PANTHER" id="PTHR30011:SF16">
    <property type="entry name" value="C2H2 FINGER DOMAIN TRANSCRIPTION FACTOR (EUROFUNG)-RELATED"/>
    <property type="match status" value="1"/>
</dbReference>
<evidence type="ECO:0000313" key="8">
    <source>
        <dbReference type="EMBL" id="KKC37983.1"/>
    </source>
</evidence>
<evidence type="ECO:0000256" key="1">
    <source>
        <dbReference type="ARBA" id="ARBA00022630"/>
    </source>
</evidence>
<keyword evidence="9" id="KW-1185">Reference proteome</keyword>
<dbReference type="InterPro" id="IPR016215">
    <property type="entry name" value="NTA_MOA"/>
</dbReference>
<evidence type="ECO:0000256" key="4">
    <source>
        <dbReference type="ARBA" id="ARBA00023033"/>
    </source>
</evidence>
<evidence type="ECO:0000256" key="5">
    <source>
        <dbReference type="ARBA" id="ARBA00033748"/>
    </source>
</evidence>
<dbReference type="EMBL" id="LANJ01000016">
    <property type="protein sequence ID" value="KKC37983.1"/>
    <property type="molecule type" value="Genomic_DNA"/>
</dbReference>
<comment type="similarity">
    <text evidence="5">Belongs to the NtaA/SnaA/DszA monooxygenase family.</text>
</comment>
<evidence type="ECO:0000313" key="9">
    <source>
        <dbReference type="Proteomes" id="UP000033411"/>
    </source>
</evidence>
<evidence type="ECO:0000259" key="7">
    <source>
        <dbReference type="Pfam" id="PF00296"/>
    </source>
</evidence>
<protein>
    <submittedName>
        <fullName evidence="8">Monooxygenase</fullName>
    </submittedName>
</protein>
<keyword evidence="1 6" id="KW-0285">Flavoprotein</keyword>
<dbReference type="PANTHER" id="PTHR30011">
    <property type="entry name" value="ALKANESULFONATE MONOOXYGENASE-RELATED"/>
    <property type="match status" value="1"/>
</dbReference>
<dbReference type="InterPro" id="IPR036661">
    <property type="entry name" value="Luciferase-like_sf"/>
</dbReference>
<sequence length="442" mass="48300">MTRKLHLNVNILNSGFLGSAWRHPSSDPRAIYDVNHYVRTAQIAERGLLDAIFLADTPVLKDNPARRPYQALEPTIILAAIAAQTSHIGLIATVSTTYNDPYNIARRFGTLDHVSNGRIGVNLVTTADRDTAANFSQDVHPEHGARYTRAGEFATVLKKLWNSWEEEAFVGDKASAHFVNTAAVHAINHHGQHFSVKGPLTFPRGPQGHPVIVQAGGSDEGRHLAAQHAEVVFSVAQTIEDGVAFVQDIRARAATFGRDPSELVFLPGLATVIGGTEAEAKARHEELLELLPLDYSLGRLAEGLGLPIEALEVDGYLPEDLVRPAGASHSMFDSITKLAQRDKLTVRQLARRLAGGTGHRLLVGTPEQVADSIEEWFRAGAADGFNLMADVIPSGVEAIVDHVVPELQRRGLFRTEYAGDTLRDRLGLTRPKWHHPEEPSYD</sequence>
<name>A0A0F5QB78_9HYPH</name>
<gene>
    <name evidence="8" type="ORF">WH87_10080</name>
</gene>
<keyword evidence="2 6" id="KW-0288">FMN</keyword>
<keyword evidence="3" id="KW-0560">Oxidoreductase</keyword>
<dbReference type="InterPro" id="IPR011251">
    <property type="entry name" value="Luciferase-like_dom"/>
</dbReference>
<dbReference type="InterPro" id="IPR051260">
    <property type="entry name" value="Diverse_substr_monoxygenases"/>
</dbReference>
<dbReference type="CDD" id="cd01095">
    <property type="entry name" value="Nitrilotriacetate_monoxgenase"/>
    <property type="match status" value="1"/>
</dbReference>
<evidence type="ECO:0000256" key="2">
    <source>
        <dbReference type="ARBA" id="ARBA00022643"/>
    </source>
</evidence>
<dbReference type="NCBIfam" id="TIGR03860">
    <property type="entry name" value="FMN_nitrolo"/>
    <property type="match status" value="1"/>
</dbReference>
<organism evidence="8 9">
    <name type="scientific">Devosia epidermidihirudinis</name>
    <dbReference type="NCBI Taxonomy" id="1293439"/>
    <lineage>
        <taxon>Bacteria</taxon>
        <taxon>Pseudomonadati</taxon>
        <taxon>Pseudomonadota</taxon>
        <taxon>Alphaproteobacteria</taxon>
        <taxon>Hyphomicrobiales</taxon>
        <taxon>Devosiaceae</taxon>
        <taxon>Devosia</taxon>
    </lineage>
</organism>
<keyword evidence="4 8" id="KW-0503">Monooxygenase</keyword>
<dbReference type="Pfam" id="PF00296">
    <property type="entry name" value="Bac_luciferase"/>
    <property type="match status" value="1"/>
</dbReference>
<dbReference type="Gene3D" id="3.20.20.30">
    <property type="entry name" value="Luciferase-like domain"/>
    <property type="match status" value="1"/>
</dbReference>
<proteinExistence type="inferred from homology"/>
<accession>A0A0F5QB78</accession>
<feature type="domain" description="Luciferase-like" evidence="7">
    <location>
        <begin position="32"/>
        <end position="381"/>
    </location>
</feature>
<dbReference type="GO" id="GO:0004497">
    <property type="term" value="F:monooxygenase activity"/>
    <property type="evidence" value="ECO:0007669"/>
    <property type="project" value="UniProtKB-KW"/>
</dbReference>
<comment type="caution">
    <text evidence="8">The sequence shown here is derived from an EMBL/GenBank/DDBJ whole genome shotgun (WGS) entry which is preliminary data.</text>
</comment>
<dbReference type="STRING" id="1293439.WH87_10080"/>
<dbReference type="GO" id="GO:0016705">
    <property type="term" value="F:oxidoreductase activity, acting on paired donors, with incorporation or reduction of molecular oxygen"/>
    <property type="evidence" value="ECO:0007669"/>
    <property type="project" value="InterPro"/>
</dbReference>
<reference evidence="8 9" key="1">
    <citation type="submission" date="2015-03" db="EMBL/GenBank/DDBJ databases">
        <authorList>
            <person name="Lepp D."/>
            <person name="Hassan Y.I."/>
            <person name="Li X.-Z."/>
            <person name="Zhou T."/>
        </authorList>
    </citation>
    <scope>NUCLEOTIDE SEQUENCE [LARGE SCALE GENOMIC DNA]</scope>
    <source>
        <strain evidence="8 9">E84</strain>
    </source>
</reference>
<dbReference type="OrthoDB" id="9779442at2"/>
<evidence type="ECO:0000256" key="6">
    <source>
        <dbReference type="PIRSR" id="PIRSR000337-1"/>
    </source>
</evidence>
<feature type="binding site" evidence="6">
    <location>
        <position position="143"/>
    </location>
    <ligand>
        <name>FMN</name>
        <dbReference type="ChEBI" id="CHEBI:58210"/>
    </ligand>
</feature>
<feature type="binding site" evidence="6">
    <location>
        <position position="56"/>
    </location>
    <ligand>
        <name>FMN</name>
        <dbReference type="ChEBI" id="CHEBI:58210"/>
    </ligand>
</feature>
<dbReference type="PATRIC" id="fig|1293439.3.peg.1599"/>
<dbReference type="SUPFAM" id="SSF51679">
    <property type="entry name" value="Bacterial luciferase-like"/>
    <property type="match status" value="1"/>
</dbReference>